<name>A0A5A7QG18_STRAF</name>
<evidence type="ECO:0000313" key="3">
    <source>
        <dbReference type="Proteomes" id="UP000325081"/>
    </source>
</evidence>
<keyword evidence="2" id="KW-0689">Ribosomal protein</keyword>
<sequence length="140" mass="15147">MDAFVGKGAFVFPQSMIRIRPFASLFADNRKPSLGLKLTHTPPGKAAWHLRITKNEPKIQAGMTRRMKAQIGPYHLKLSHGGYQDVEVGDGMTTLKTETDLSKEIPEETDAIRVELETGPGGLAAKSAGNSSTIQENGVS</sequence>
<dbReference type="GO" id="GO:0005840">
    <property type="term" value="C:ribosome"/>
    <property type="evidence" value="ECO:0007669"/>
    <property type="project" value="UniProtKB-KW"/>
</dbReference>
<comment type="caution">
    <text evidence="2">The sequence shown here is derived from an EMBL/GenBank/DDBJ whole genome shotgun (WGS) entry which is preliminary data.</text>
</comment>
<feature type="region of interest" description="Disordered" evidence="1">
    <location>
        <begin position="119"/>
        <end position="140"/>
    </location>
</feature>
<keyword evidence="3" id="KW-1185">Reference proteome</keyword>
<dbReference type="AlphaFoldDB" id="A0A5A7QG18"/>
<dbReference type="EMBL" id="BKCP01006738">
    <property type="protein sequence ID" value="GER43886.1"/>
    <property type="molecule type" value="Genomic_DNA"/>
</dbReference>
<proteinExistence type="predicted"/>
<keyword evidence="2" id="KW-0687">Ribonucleoprotein</keyword>
<accession>A0A5A7QG18</accession>
<gene>
    <name evidence="2" type="ORF">STAS_20759</name>
</gene>
<feature type="compositionally biased region" description="Polar residues" evidence="1">
    <location>
        <begin position="128"/>
        <end position="140"/>
    </location>
</feature>
<organism evidence="2 3">
    <name type="scientific">Striga asiatica</name>
    <name type="common">Asiatic witchweed</name>
    <name type="synonym">Buchnera asiatica</name>
    <dbReference type="NCBI Taxonomy" id="4170"/>
    <lineage>
        <taxon>Eukaryota</taxon>
        <taxon>Viridiplantae</taxon>
        <taxon>Streptophyta</taxon>
        <taxon>Embryophyta</taxon>
        <taxon>Tracheophyta</taxon>
        <taxon>Spermatophyta</taxon>
        <taxon>Magnoliopsida</taxon>
        <taxon>eudicotyledons</taxon>
        <taxon>Gunneridae</taxon>
        <taxon>Pentapetalae</taxon>
        <taxon>asterids</taxon>
        <taxon>lamiids</taxon>
        <taxon>Lamiales</taxon>
        <taxon>Orobanchaceae</taxon>
        <taxon>Buchnereae</taxon>
        <taxon>Striga</taxon>
    </lineage>
</organism>
<dbReference type="Proteomes" id="UP000325081">
    <property type="component" value="Unassembled WGS sequence"/>
</dbReference>
<reference evidence="3" key="1">
    <citation type="journal article" date="2019" name="Curr. Biol.">
        <title>Genome Sequence of Striga asiatica Provides Insight into the Evolution of Plant Parasitism.</title>
        <authorList>
            <person name="Yoshida S."/>
            <person name="Kim S."/>
            <person name="Wafula E.K."/>
            <person name="Tanskanen J."/>
            <person name="Kim Y.M."/>
            <person name="Honaas L."/>
            <person name="Yang Z."/>
            <person name="Spallek T."/>
            <person name="Conn C.E."/>
            <person name="Ichihashi Y."/>
            <person name="Cheong K."/>
            <person name="Cui S."/>
            <person name="Der J.P."/>
            <person name="Gundlach H."/>
            <person name="Jiao Y."/>
            <person name="Hori C."/>
            <person name="Ishida J.K."/>
            <person name="Kasahara H."/>
            <person name="Kiba T."/>
            <person name="Kim M.S."/>
            <person name="Koo N."/>
            <person name="Laohavisit A."/>
            <person name="Lee Y.H."/>
            <person name="Lumba S."/>
            <person name="McCourt P."/>
            <person name="Mortimer J.C."/>
            <person name="Mutuku J.M."/>
            <person name="Nomura T."/>
            <person name="Sasaki-Sekimoto Y."/>
            <person name="Seto Y."/>
            <person name="Wang Y."/>
            <person name="Wakatake T."/>
            <person name="Sakakibara H."/>
            <person name="Demura T."/>
            <person name="Yamaguchi S."/>
            <person name="Yoneyama K."/>
            <person name="Manabe R.I."/>
            <person name="Nelson D.C."/>
            <person name="Schulman A.H."/>
            <person name="Timko M.P."/>
            <person name="dePamphilis C.W."/>
            <person name="Choi D."/>
            <person name="Shirasu K."/>
        </authorList>
    </citation>
    <scope>NUCLEOTIDE SEQUENCE [LARGE SCALE GENOMIC DNA]</scope>
    <source>
        <strain evidence="3">cv. UVA1</strain>
    </source>
</reference>
<evidence type="ECO:0000256" key="1">
    <source>
        <dbReference type="SAM" id="MobiDB-lite"/>
    </source>
</evidence>
<evidence type="ECO:0000313" key="2">
    <source>
        <dbReference type="EMBL" id="GER43886.1"/>
    </source>
</evidence>
<protein>
    <submittedName>
        <fullName evidence="2">50S ribosomal protein L2</fullName>
    </submittedName>
</protein>